<dbReference type="SUPFAM" id="SSF52058">
    <property type="entry name" value="L domain-like"/>
    <property type="match status" value="1"/>
</dbReference>
<dbReference type="PANTHER" id="PTHR48007:SF76">
    <property type="entry name" value="OS03G0145102 PROTEIN"/>
    <property type="match status" value="1"/>
</dbReference>
<dbReference type="Gene3D" id="3.80.10.10">
    <property type="entry name" value="Ribonuclease Inhibitor"/>
    <property type="match status" value="2"/>
</dbReference>
<dbReference type="AlphaFoldDB" id="A0A6L5BC78"/>
<dbReference type="PANTHER" id="PTHR48007">
    <property type="entry name" value="LEUCINE-RICH REPEAT RECEPTOR-LIKE PROTEIN KINASE PXC1"/>
    <property type="match status" value="1"/>
</dbReference>
<dbReference type="InterPro" id="IPR046959">
    <property type="entry name" value="PRK1-6/SRF4-like"/>
</dbReference>
<comment type="caution">
    <text evidence="1">The sequence shown here is derived from an EMBL/GenBank/DDBJ whole genome shotgun (WGS) entry which is preliminary data.</text>
</comment>
<evidence type="ECO:0000313" key="2">
    <source>
        <dbReference type="Proteomes" id="UP000593563"/>
    </source>
</evidence>
<protein>
    <recommendedName>
        <fullName evidence="3">Leucine-rich repeat-containing N-terminal plant-type domain-containing protein</fullName>
    </recommendedName>
</protein>
<dbReference type="Pfam" id="PF00560">
    <property type="entry name" value="LRR_1"/>
    <property type="match status" value="2"/>
</dbReference>
<organism evidence="1 2">
    <name type="scientific">Apium graveolens</name>
    <name type="common">Celery</name>
    <dbReference type="NCBI Taxonomy" id="4045"/>
    <lineage>
        <taxon>Eukaryota</taxon>
        <taxon>Viridiplantae</taxon>
        <taxon>Streptophyta</taxon>
        <taxon>Embryophyta</taxon>
        <taxon>Tracheophyta</taxon>
        <taxon>Spermatophyta</taxon>
        <taxon>Magnoliopsida</taxon>
        <taxon>eudicotyledons</taxon>
        <taxon>Gunneridae</taxon>
        <taxon>Pentapetalae</taxon>
        <taxon>asterids</taxon>
        <taxon>campanulids</taxon>
        <taxon>Apiales</taxon>
        <taxon>Apiaceae</taxon>
        <taxon>Apioideae</taxon>
        <taxon>apioid superclade</taxon>
        <taxon>Apieae</taxon>
        <taxon>Apium</taxon>
    </lineage>
</organism>
<dbReference type="InterPro" id="IPR001611">
    <property type="entry name" value="Leu-rich_rpt"/>
</dbReference>
<evidence type="ECO:0000313" key="1">
    <source>
        <dbReference type="EMBL" id="KAF1002933.1"/>
    </source>
</evidence>
<reference evidence="1" key="1">
    <citation type="submission" date="2020-01" db="EMBL/GenBank/DDBJ databases">
        <title>The Celery Genome Sequence Reveals Sequential Paleo-tetraploidization, Resistance Gene Elimination, Karyotype Evolution, and Functional Innovation in Apiales.</title>
        <authorList>
            <person name="Song X."/>
        </authorList>
    </citation>
    <scope>NUCLEOTIDE SEQUENCE</scope>
    <source>
        <tissue evidence="1">Leaf</tissue>
    </source>
</reference>
<dbReference type="InterPro" id="IPR032675">
    <property type="entry name" value="LRR_dom_sf"/>
</dbReference>
<dbReference type="Proteomes" id="UP000593563">
    <property type="component" value="Unassembled WGS sequence"/>
</dbReference>
<proteinExistence type="predicted"/>
<dbReference type="EMBL" id="WRXP01000189">
    <property type="protein sequence ID" value="KAF1002933.1"/>
    <property type="molecule type" value="Genomic_DNA"/>
</dbReference>
<keyword evidence="2" id="KW-1185">Reference proteome</keyword>
<gene>
    <name evidence="1" type="ORF">AG4045_021030</name>
</gene>
<accession>A0A6L5BC78</accession>
<sequence>MYKSSKLHLPGMDLTGHVLENTIGNLRNLVTLSLRSNALSGSLPLDFSSLSDLRNLYLESNEFSGPIPSFIFSLENIVHVNLGSLNLEKNQLSGEIPNLDLPDLIQFNVSDNLLTGNIPEKLSSKAESAFAGNRLCGRPLKSCSGGDKKFKGVRLIGLVVVLIAMFDGYECASSPPD</sequence>
<name>A0A6L5BC78_APIGR</name>
<evidence type="ECO:0008006" key="3">
    <source>
        <dbReference type="Google" id="ProtNLM"/>
    </source>
</evidence>